<feature type="transmembrane region" description="Helical" evidence="10">
    <location>
        <begin position="154"/>
        <end position="175"/>
    </location>
</feature>
<organism evidence="11 12">
    <name type="scientific">Cyclotella cryptica</name>
    <dbReference type="NCBI Taxonomy" id="29204"/>
    <lineage>
        <taxon>Eukaryota</taxon>
        <taxon>Sar</taxon>
        <taxon>Stramenopiles</taxon>
        <taxon>Ochrophyta</taxon>
        <taxon>Bacillariophyta</taxon>
        <taxon>Coscinodiscophyceae</taxon>
        <taxon>Thalassiosirophycidae</taxon>
        <taxon>Stephanodiscales</taxon>
        <taxon>Stephanodiscaceae</taxon>
        <taxon>Cyclotella</taxon>
    </lineage>
</organism>
<protein>
    <recommendedName>
        <fullName evidence="13">Bidirectional sugar transporter SWEET</fullName>
    </recommendedName>
</protein>
<dbReference type="EMBL" id="JABMIG020000168">
    <property type="protein sequence ID" value="KAL3787804.1"/>
    <property type="molecule type" value="Genomic_DNA"/>
</dbReference>
<keyword evidence="9 10" id="KW-0472">Membrane</keyword>
<evidence type="ECO:0000313" key="11">
    <source>
        <dbReference type="EMBL" id="KAL3787804.1"/>
    </source>
</evidence>
<dbReference type="InterPro" id="IPR047664">
    <property type="entry name" value="SWEET"/>
</dbReference>
<evidence type="ECO:0000256" key="5">
    <source>
        <dbReference type="ARBA" id="ARBA00022597"/>
    </source>
</evidence>
<evidence type="ECO:0000256" key="9">
    <source>
        <dbReference type="ARBA" id="ARBA00023136"/>
    </source>
</evidence>
<sequence>MATPFKDVRRAVSRGTLGALNPTPWAAMTGNCCGWVTYSYLIQNWFVFWANAPGFVLSIWLNMAAAKLQYCDRMSKEMRSSFVRLLESNRRSFAIHDDHGDSSKLVDEQMQAIEKVNNNQPNCEGDMASFEIMRKMALEIAIGKTEAPAPHEKVVVAVIVIWVAVITCICFLGVTQRQKELIVGITVNINLLFFYGAPLSTIFLVLKSRDSGSIHRWTMLMNTANASFWTAFGIGTKDYFILVPNGVGAVLGGIQMILCMIVPSQAVTSSLTCESAAAERVDIELPATPAPPGTGMRDVKICLDEAR</sequence>
<keyword evidence="7" id="KW-0677">Repeat</keyword>
<dbReference type="InterPro" id="IPR004316">
    <property type="entry name" value="SWEET_rpt"/>
</dbReference>
<evidence type="ECO:0000256" key="2">
    <source>
        <dbReference type="ARBA" id="ARBA00007809"/>
    </source>
</evidence>
<reference evidence="11 12" key="1">
    <citation type="journal article" date="2020" name="G3 (Bethesda)">
        <title>Improved Reference Genome for Cyclotella cryptica CCMP332, a Model for Cell Wall Morphogenesis, Salinity Adaptation, and Lipid Production in Diatoms (Bacillariophyta).</title>
        <authorList>
            <person name="Roberts W.R."/>
            <person name="Downey K.M."/>
            <person name="Ruck E.C."/>
            <person name="Traller J.C."/>
            <person name="Alverson A.J."/>
        </authorList>
    </citation>
    <scope>NUCLEOTIDE SEQUENCE [LARGE SCALE GENOMIC DNA]</scope>
    <source>
        <strain evidence="11 12">CCMP332</strain>
    </source>
</reference>
<name>A0ABD3PJE5_9STRA</name>
<keyword evidence="6 10" id="KW-0812">Transmembrane</keyword>
<dbReference type="GO" id="GO:0005886">
    <property type="term" value="C:plasma membrane"/>
    <property type="evidence" value="ECO:0007669"/>
    <property type="project" value="UniProtKB-SubCell"/>
</dbReference>
<accession>A0ABD3PJE5</accession>
<evidence type="ECO:0000256" key="6">
    <source>
        <dbReference type="ARBA" id="ARBA00022692"/>
    </source>
</evidence>
<comment type="caution">
    <text evidence="11">The sequence shown here is derived from an EMBL/GenBank/DDBJ whole genome shotgun (WGS) entry which is preliminary data.</text>
</comment>
<dbReference type="Proteomes" id="UP001516023">
    <property type="component" value="Unassembled WGS sequence"/>
</dbReference>
<dbReference type="Pfam" id="PF03083">
    <property type="entry name" value="MtN3_slv"/>
    <property type="match status" value="1"/>
</dbReference>
<evidence type="ECO:0000313" key="12">
    <source>
        <dbReference type="Proteomes" id="UP001516023"/>
    </source>
</evidence>
<dbReference type="PANTHER" id="PTHR10791:SF30">
    <property type="entry name" value="SUGAR TRANSPORTER SWEET1"/>
    <property type="match status" value="1"/>
</dbReference>
<evidence type="ECO:0000256" key="3">
    <source>
        <dbReference type="ARBA" id="ARBA00022448"/>
    </source>
</evidence>
<comment type="similarity">
    <text evidence="2">Belongs to the SWEET sugar transporter family.</text>
</comment>
<feature type="transmembrane region" description="Helical" evidence="10">
    <location>
        <begin position="241"/>
        <end position="262"/>
    </location>
</feature>
<keyword evidence="4" id="KW-1003">Cell membrane</keyword>
<evidence type="ECO:0000256" key="1">
    <source>
        <dbReference type="ARBA" id="ARBA00004651"/>
    </source>
</evidence>
<evidence type="ECO:0000256" key="10">
    <source>
        <dbReference type="SAM" id="Phobius"/>
    </source>
</evidence>
<dbReference type="Gene3D" id="1.20.1280.290">
    <property type="match status" value="2"/>
</dbReference>
<evidence type="ECO:0000256" key="4">
    <source>
        <dbReference type="ARBA" id="ARBA00022475"/>
    </source>
</evidence>
<gene>
    <name evidence="11" type="ORF">HJC23_003553</name>
</gene>
<keyword evidence="8 10" id="KW-1133">Transmembrane helix</keyword>
<comment type="subcellular location">
    <subcellularLocation>
        <location evidence="1">Cell membrane</location>
        <topology evidence="1">Multi-pass membrane protein</topology>
    </subcellularLocation>
</comment>
<dbReference type="PANTHER" id="PTHR10791">
    <property type="entry name" value="RAG1-ACTIVATING PROTEIN 1"/>
    <property type="match status" value="1"/>
</dbReference>
<keyword evidence="12" id="KW-1185">Reference proteome</keyword>
<evidence type="ECO:0008006" key="13">
    <source>
        <dbReference type="Google" id="ProtNLM"/>
    </source>
</evidence>
<dbReference type="AlphaFoldDB" id="A0ABD3PJE5"/>
<feature type="transmembrane region" description="Helical" evidence="10">
    <location>
        <begin position="45"/>
        <end position="66"/>
    </location>
</feature>
<evidence type="ECO:0000256" key="7">
    <source>
        <dbReference type="ARBA" id="ARBA00022737"/>
    </source>
</evidence>
<proteinExistence type="inferred from homology"/>
<keyword evidence="5" id="KW-0762">Sugar transport</keyword>
<keyword evidence="3" id="KW-0813">Transport</keyword>
<evidence type="ECO:0000256" key="8">
    <source>
        <dbReference type="ARBA" id="ARBA00022989"/>
    </source>
</evidence>
<feature type="transmembrane region" description="Helical" evidence="10">
    <location>
        <begin position="181"/>
        <end position="205"/>
    </location>
</feature>